<reference evidence="2 3" key="1">
    <citation type="submission" date="2016-11" db="EMBL/GenBank/DDBJ databases">
        <authorList>
            <person name="Jaros S."/>
            <person name="Januszkiewicz K."/>
            <person name="Wedrychowicz H."/>
        </authorList>
    </citation>
    <scope>NUCLEOTIDE SEQUENCE [LARGE SCALE GENOMIC DNA]</scope>
</reference>
<proteinExistence type="predicted"/>
<dbReference type="Proteomes" id="UP000249464">
    <property type="component" value="Unassembled WGS sequence"/>
</dbReference>
<feature type="compositionally biased region" description="Polar residues" evidence="1">
    <location>
        <begin position="9"/>
        <end position="25"/>
    </location>
</feature>
<protein>
    <submittedName>
        <fullName evidence="2">BQ5605_C005g03325 protein</fullName>
    </submittedName>
</protein>
<gene>
    <name evidence="2" type="primary">BQ5605_C005g03325</name>
    <name evidence="2" type="ORF">BQ5605_C005G03325</name>
</gene>
<organism evidence="2 3">
    <name type="scientific">Microbotryum silenes-dioicae</name>
    <dbReference type="NCBI Taxonomy" id="796604"/>
    <lineage>
        <taxon>Eukaryota</taxon>
        <taxon>Fungi</taxon>
        <taxon>Dikarya</taxon>
        <taxon>Basidiomycota</taxon>
        <taxon>Pucciniomycotina</taxon>
        <taxon>Microbotryomycetes</taxon>
        <taxon>Microbotryales</taxon>
        <taxon>Microbotryaceae</taxon>
        <taxon>Microbotryum</taxon>
    </lineage>
</organism>
<dbReference type="AlphaFoldDB" id="A0A2X0MAC3"/>
<accession>A0A2X0MAC3</accession>
<name>A0A2X0MAC3_9BASI</name>
<evidence type="ECO:0000313" key="3">
    <source>
        <dbReference type="Proteomes" id="UP000249464"/>
    </source>
</evidence>
<evidence type="ECO:0000313" key="2">
    <source>
        <dbReference type="EMBL" id="SGY73876.1"/>
    </source>
</evidence>
<evidence type="ECO:0000256" key="1">
    <source>
        <dbReference type="SAM" id="MobiDB-lite"/>
    </source>
</evidence>
<feature type="region of interest" description="Disordered" evidence="1">
    <location>
        <begin position="1"/>
        <end position="40"/>
    </location>
</feature>
<sequence>MDLDPTYPVASTSRHQAMASTSAKAPTTTTNTGPGTGGSHLRRVAITEQGLQKAAESVLKVLTHESMVQCFPEFLPVFVKTYGEEEGQVQFDRLVESLKEVLVEHYREGIPLAWTDMCERFDWIARANALDEIVERARQEKAQGRTPRNLYVKGTDGRLTIPSATVPVLKDATASLRARRVALEEKNRATFERIVQNQAVADRTEKQIKEIVEDFRRAVKMLSTVDMNELTELQNQVVQALPADAIVT</sequence>
<dbReference type="EMBL" id="FQNC01000047">
    <property type="protein sequence ID" value="SGY73876.1"/>
    <property type="molecule type" value="Genomic_DNA"/>
</dbReference>
<keyword evidence="3" id="KW-1185">Reference proteome</keyword>